<dbReference type="GO" id="GO:0005739">
    <property type="term" value="C:mitochondrion"/>
    <property type="evidence" value="ECO:0007669"/>
    <property type="project" value="GOC"/>
</dbReference>
<evidence type="ECO:0000256" key="3">
    <source>
        <dbReference type="ARBA" id="ARBA00022692"/>
    </source>
</evidence>
<evidence type="ECO:0000256" key="7">
    <source>
        <dbReference type="ARBA" id="ARBA00023136"/>
    </source>
</evidence>
<keyword evidence="6" id="KW-0408">Iron</keyword>
<name>A0AAD3T9R0_NEPGR</name>
<evidence type="ECO:0000256" key="5">
    <source>
        <dbReference type="ARBA" id="ARBA00022989"/>
    </source>
</evidence>
<evidence type="ECO:0000256" key="2">
    <source>
        <dbReference type="ARBA" id="ARBA00022617"/>
    </source>
</evidence>
<dbReference type="GO" id="GO:0006122">
    <property type="term" value="P:mitochondrial electron transport, ubiquinol to cytochrome c"/>
    <property type="evidence" value="ECO:0007669"/>
    <property type="project" value="TreeGrafter"/>
</dbReference>
<sequence length="146" mass="16079">MKSFRAIALLGAGIVGLPSFTTIAHYSDGVEHGLKCPSYPWLHKSIPISYDHTSIRRGGVAYTTDKVKAMATQIEVVDGHNDEGEMFTRPSKLSDSFPQPYADEQAARFANGGASPPDLIITKARHNAELEMEERKVVSQWIPSHK</sequence>
<dbReference type="GO" id="GO:0009055">
    <property type="term" value="F:electron transfer activity"/>
    <property type="evidence" value="ECO:0007669"/>
    <property type="project" value="InterPro"/>
</dbReference>
<evidence type="ECO:0000256" key="8">
    <source>
        <dbReference type="SAM" id="SignalP"/>
    </source>
</evidence>
<dbReference type="AlphaFoldDB" id="A0AAD3T9R0"/>
<proteinExistence type="predicted"/>
<dbReference type="GO" id="GO:0046872">
    <property type="term" value="F:metal ion binding"/>
    <property type="evidence" value="ECO:0007669"/>
    <property type="project" value="UniProtKB-KW"/>
</dbReference>
<keyword evidence="8" id="KW-0732">Signal</keyword>
<evidence type="ECO:0000313" key="9">
    <source>
        <dbReference type="EMBL" id="GMH26300.1"/>
    </source>
</evidence>
<dbReference type="SUPFAM" id="SSF46626">
    <property type="entry name" value="Cytochrome c"/>
    <property type="match status" value="1"/>
</dbReference>
<dbReference type="Pfam" id="PF02167">
    <property type="entry name" value="Cytochrom_C1"/>
    <property type="match status" value="1"/>
</dbReference>
<evidence type="ECO:0000256" key="6">
    <source>
        <dbReference type="ARBA" id="ARBA00023004"/>
    </source>
</evidence>
<reference evidence="9" key="1">
    <citation type="submission" date="2023-05" db="EMBL/GenBank/DDBJ databases">
        <title>Nepenthes gracilis genome sequencing.</title>
        <authorList>
            <person name="Fukushima K."/>
        </authorList>
    </citation>
    <scope>NUCLEOTIDE SEQUENCE</scope>
    <source>
        <strain evidence="9">SING2019-196</strain>
    </source>
</reference>
<dbReference type="PANTHER" id="PTHR10266">
    <property type="entry name" value="CYTOCHROME C1"/>
    <property type="match status" value="1"/>
</dbReference>
<dbReference type="Gene3D" id="1.10.760.10">
    <property type="entry name" value="Cytochrome c-like domain"/>
    <property type="match status" value="1"/>
</dbReference>
<dbReference type="PANTHER" id="PTHR10266:SF3">
    <property type="entry name" value="CYTOCHROME C1, HEME PROTEIN, MITOCHONDRIAL"/>
    <property type="match status" value="1"/>
</dbReference>
<dbReference type="InterPro" id="IPR002326">
    <property type="entry name" value="Cyt_c1"/>
</dbReference>
<protein>
    <submittedName>
        <fullName evidence="9">Uncharacterized protein</fullName>
    </submittedName>
</protein>
<comment type="caution">
    <text evidence="9">The sequence shown here is derived from an EMBL/GenBank/DDBJ whole genome shotgun (WGS) entry which is preliminary data.</text>
</comment>
<keyword evidence="4" id="KW-0479">Metal-binding</keyword>
<keyword evidence="7" id="KW-0472">Membrane</keyword>
<gene>
    <name evidence="9" type="ORF">Nepgr_028143</name>
</gene>
<keyword evidence="5" id="KW-1133">Transmembrane helix</keyword>
<feature type="chain" id="PRO_5042176415" evidence="8">
    <location>
        <begin position="25"/>
        <end position="146"/>
    </location>
</feature>
<comment type="subcellular location">
    <subcellularLocation>
        <location evidence="1">Membrane</location>
    </subcellularLocation>
</comment>
<dbReference type="EMBL" id="BSYO01000030">
    <property type="protein sequence ID" value="GMH26300.1"/>
    <property type="molecule type" value="Genomic_DNA"/>
</dbReference>
<keyword evidence="2" id="KW-0349">Heme</keyword>
<accession>A0AAD3T9R0</accession>
<dbReference type="GO" id="GO:0020037">
    <property type="term" value="F:heme binding"/>
    <property type="evidence" value="ECO:0007669"/>
    <property type="project" value="InterPro"/>
</dbReference>
<feature type="signal peptide" evidence="8">
    <location>
        <begin position="1"/>
        <end position="24"/>
    </location>
</feature>
<evidence type="ECO:0000256" key="1">
    <source>
        <dbReference type="ARBA" id="ARBA00004370"/>
    </source>
</evidence>
<evidence type="ECO:0000256" key="4">
    <source>
        <dbReference type="ARBA" id="ARBA00022723"/>
    </source>
</evidence>
<evidence type="ECO:0000313" key="10">
    <source>
        <dbReference type="Proteomes" id="UP001279734"/>
    </source>
</evidence>
<organism evidence="9 10">
    <name type="scientific">Nepenthes gracilis</name>
    <name type="common">Slender pitcher plant</name>
    <dbReference type="NCBI Taxonomy" id="150966"/>
    <lineage>
        <taxon>Eukaryota</taxon>
        <taxon>Viridiplantae</taxon>
        <taxon>Streptophyta</taxon>
        <taxon>Embryophyta</taxon>
        <taxon>Tracheophyta</taxon>
        <taxon>Spermatophyta</taxon>
        <taxon>Magnoliopsida</taxon>
        <taxon>eudicotyledons</taxon>
        <taxon>Gunneridae</taxon>
        <taxon>Pentapetalae</taxon>
        <taxon>Caryophyllales</taxon>
        <taxon>Nepenthaceae</taxon>
        <taxon>Nepenthes</taxon>
    </lineage>
</organism>
<keyword evidence="3" id="KW-0812">Transmembrane</keyword>
<keyword evidence="10" id="KW-1185">Reference proteome</keyword>
<dbReference type="InterPro" id="IPR036909">
    <property type="entry name" value="Cyt_c-like_dom_sf"/>
</dbReference>
<dbReference type="GO" id="GO:0016020">
    <property type="term" value="C:membrane"/>
    <property type="evidence" value="ECO:0007669"/>
    <property type="project" value="UniProtKB-SubCell"/>
</dbReference>
<dbReference type="Proteomes" id="UP001279734">
    <property type="component" value="Unassembled WGS sequence"/>
</dbReference>